<sequence>MIKAYRVGRERIATTQLSAVTMAPYRYHTRGRYSAKRRYRKRRVTRRRYATTRFSKRWFGMRNRSYAMRKRYANRRKANTKVFKTVYRWSDDKQFSMGTYSDCLSMNCTDLNSMPGNEQLKLLFDQWKPGKKYMKQFIPFEKYGNETTENAVKIIRWSCYDPDAQGRKFQASRAVSDMQKVQGSKWKIIHADQVVSTSFQPVFQTRTGVNTTGNRLVDNPWRDCVTTITSETCHNGVQQVWTCNTGTTLTIKNYYAQVFYFKGMRVGTQYGNYEPINLPDNEPLAFD</sequence>
<accession>A0A126G9W9</accession>
<organism evidence="1">
    <name type="scientific">Dragonfly larvae associated circular virus-10</name>
    <dbReference type="NCBI Taxonomy" id="1454022"/>
    <lineage>
        <taxon>Viruses</taxon>
        <taxon>Monodnaviria</taxon>
        <taxon>Shotokuvirae</taxon>
        <taxon>Cressdnaviricota</taxon>
        <taxon>Arfiviricetes</taxon>
        <taxon>Mulpavirales</taxon>
        <taxon>Anicreviridae</taxon>
        <taxon>Manawavirus</taxon>
        <taxon>Manawavirus kapowais</taxon>
    </lineage>
</organism>
<dbReference type="GO" id="GO:0019028">
    <property type="term" value="C:viral capsid"/>
    <property type="evidence" value="ECO:0007669"/>
    <property type="project" value="UniProtKB-KW"/>
</dbReference>
<evidence type="ECO:0000313" key="1">
    <source>
        <dbReference type="EMBL" id="ALE29832.1"/>
    </source>
</evidence>
<name>A0A126G9W9_9VIRU</name>
<keyword evidence="1" id="KW-0167">Capsid protein</keyword>
<dbReference type="EMBL" id="KP153519">
    <property type="protein sequence ID" value="ALE29832.1"/>
    <property type="molecule type" value="Genomic_DNA"/>
</dbReference>
<reference evidence="1" key="1">
    <citation type="journal article" date="2016" name="Infect. Genet. Evol.">
        <title>Diverse circular replication-associated protein encoding viruses circulating in invertebrates within a lake ecosystem.</title>
        <authorList>
            <person name="Dayaram A."/>
            <person name="Galatowitsch M.L."/>
            <person name="Arguello-Astorga G.R."/>
            <person name="van Bysterveldt K."/>
            <person name="Kraberger S."/>
            <person name="Stainton D."/>
            <person name="Harding J.S."/>
            <person name="Roumagnac P."/>
            <person name="Martin D.P."/>
            <person name="Lefeuvre P."/>
            <person name="Varsani A."/>
        </authorList>
    </citation>
    <scope>NUCLEOTIDE SEQUENCE</scope>
    <source>
        <strain evidence="1">DflaCV-10-LSMU-2013</strain>
    </source>
</reference>
<protein>
    <submittedName>
        <fullName evidence="1">Coat protein</fullName>
    </submittedName>
</protein>
<proteinExistence type="predicted"/>
<keyword evidence="1" id="KW-0946">Virion</keyword>